<feature type="transmembrane region" description="Helical" evidence="1">
    <location>
        <begin position="20"/>
        <end position="44"/>
    </location>
</feature>
<dbReference type="AlphaFoldDB" id="A0A485LCH9"/>
<feature type="transmembrane region" description="Helical" evidence="1">
    <location>
        <begin position="131"/>
        <end position="155"/>
    </location>
</feature>
<feature type="transmembrane region" description="Helical" evidence="1">
    <location>
        <begin position="162"/>
        <end position="182"/>
    </location>
</feature>
<reference evidence="2" key="2">
    <citation type="submission" date="2019-06" db="EMBL/GenBank/DDBJ databases">
        <title>Genomics analysis of Aphanomyces spp. identifies a new class of oomycete effector associated with host adaptation.</title>
        <authorList>
            <person name="Gaulin E."/>
        </authorList>
    </citation>
    <scope>NUCLEOTIDE SEQUENCE</scope>
    <source>
        <strain evidence="2">CBS 578.67</strain>
    </source>
</reference>
<gene>
    <name evidence="3" type="primary">Aste57867_18640</name>
    <name evidence="2" type="ORF">As57867_018578</name>
    <name evidence="3" type="ORF">ASTE57867_18640</name>
</gene>
<keyword evidence="1" id="KW-0472">Membrane</keyword>
<protein>
    <submittedName>
        <fullName evidence="3">Aste57867_18640 protein</fullName>
    </submittedName>
</protein>
<reference evidence="3 4" key="1">
    <citation type="submission" date="2019-03" db="EMBL/GenBank/DDBJ databases">
        <authorList>
            <person name="Gaulin E."/>
            <person name="Dumas B."/>
        </authorList>
    </citation>
    <scope>NUCLEOTIDE SEQUENCE [LARGE SCALE GENOMIC DNA]</scope>
    <source>
        <strain evidence="3">CBS 568.67</strain>
    </source>
</reference>
<accession>A0A485LCH9</accession>
<evidence type="ECO:0000313" key="2">
    <source>
        <dbReference type="EMBL" id="KAF0689947.1"/>
    </source>
</evidence>
<organism evidence="3 4">
    <name type="scientific">Aphanomyces stellatus</name>
    <dbReference type="NCBI Taxonomy" id="120398"/>
    <lineage>
        <taxon>Eukaryota</taxon>
        <taxon>Sar</taxon>
        <taxon>Stramenopiles</taxon>
        <taxon>Oomycota</taxon>
        <taxon>Saprolegniomycetes</taxon>
        <taxon>Saprolegniales</taxon>
        <taxon>Verrucalvaceae</taxon>
        <taxon>Aphanomyces</taxon>
    </lineage>
</organism>
<keyword evidence="1" id="KW-0812">Transmembrane</keyword>
<dbReference type="OrthoDB" id="6407410at2759"/>
<dbReference type="EMBL" id="CAADRA010006422">
    <property type="protein sequence ID" value="VFT95375.1"/>
    <property type="molecule type" value="Genomic_DNA"/>
</dbReference>
<keyword evidence="1" id="KW-1133">Transmembrane helix</keyword>
<dbReference type="Proteomes" id="UP000332933">
    <property type="component" value="Unassembled WGS sequence"/>
</dbReference>
<evidence type="ECO:0000256" key="1">
    <source>
        <dbReference type="SAM" id="Phobius"/>
    </source>
</evidence>
<dbReference type="EMBL" id="VJMH01006401">
    <property type="protein sequence ID" value="KAF0689947.1"/>
    <property type="molecule type" value="Genomic_DNA"/>
</dbReference>
<evidence type="ECO:0000313" key="4">
    <source>
        <dbReference type="Proteomes" id="UP000332933"/>
    </source>
</evidence>
<name>A0A485LCH9_9STRA</name>
<evidence type="ECO:0000313" key="3">
    <source>
        <dbReference type="EMBL" id="VFT95375.1"/>
    </source>
</evidence>
<keyword evidence="4" id="KW-1185">Reference proteome</keyword>
<proteinExistence type="predicted"/>
<sequence>MKFARTASSATSPPPLAKVFLWSLRGLGLVTTISTLVLVVVLATNHFDLAPTDRQLYIELCLQAATLMLTIAALSVQPLRFRNLWQVCQYLAAPTTSPGLPAAIQAAFEAIPIEFHNQAMPSGVNVPLPKILVLLVLLNGYCVLQYPATIVMWFVPDNKRPYVVVAVAVLASWTCGVVAHVWEWRLVRHTTRFRAKRAESAFEKYLVEDTSDTI</sequence>